<dbReference type="AlphaFoldDB" id="A0AB40C377"/>
<dbReference type="PANTHER" id="PTHR33116">
    <property type="entry name" value="REVERSE TRANSCRIPTASE ZINC-BINDING DOMAIN-CONTAINING PROTEIN-RELATED-RELATED"/>
    <property type="match status" value="1"/>
</dbReference>
<evidence type="ECO:0000313" key="1">
    <source>
        <dbReference type="Proteomes" id="UP001515500"/>
    </source>
</evidence>
<dbReference type="RefSeq" id="XP_039134216.1">
    <property type="nucleotide sequence ID" value="XM_039278282.1"/>
</dbReference>
<reference evidence="2" key="1">
    <citation type="submission" date="2025-08" db="UniProtKB">
        <authorList>
            <consortium name="RefSeq"/>
        </authorList>
    </citation>
    <scope>IDENTIFICATION</scope>
</reference>
<gene>
    <name evidence="2" type="primary">LOC120271602</name>
</gene>
<proteinExistence type="predicted"/>
<name>A0AB40C377_DIOCR</name>
<sequence length="272" mass="31482">MTGLETNFAKTCLYSSRVGELTARVKTETLHCNRGLLPITYLGIPISGRRPRRQDWDGIIHKVRRRLSSWKLRHISLGGRLTLVNSVMSAIPTYWMSIFCLPVWVINDIDRIKRDFLWSGLDINHPGCRLVSWKLLCRPRDQGGWGILDLAKFNQALLGKWWWKYMMDPDWDGAKVILFNYGSTRSKLWPNQAGRISFFWKGVLNYLPALRSCLAQDVVSNKDTLFWKDKGPRTKMEDDISTVRRSLEFLDPRVQEIGETQTSEETHIPGSI</sequence>
<dbReference type="GeneID" id="120271602"/>
<organism evidence="1 2">
    <name type="scientific">Dioscorea cayennensis subsp. rotundata</name>
    <name type="common">White Guinea yam</name>
    <name type="synonym">Dioscorea rotundata</name>
    <dbReference type="NCBI Taxonomy" id="55577"/>
    <lineage>
        <taxon>Eukaryota</taxon>
        <taxon>Viridiplantae</taxon>
        <taxon>Streptophyta</taxon>
        <taxon>Embryophyta</taxon>
        <taxon>Tracheophyta</taxon>
        <taxon>Spermatophyta</taxon>
        <taxon>Magnoliopsida</taxon>
        <taxon>Liliopsida</taxon>
        <taxon>Dioscoreales</taxon>
        <taxon>Dioscoreaceae</taxon>
        <taxon>Dioscorea</taxon>
    </lineage>
</organism>
<evidence type="ECO:0000313" key="2">
    <source>
        <dbReference type="RefSeq" id="XP_039134216.1"/>
    </source>
</evidence>
<dbReference type="Proteomes" id="UP001515500">
    <property type="component" value="Chromosome 11"/>
</dbReference>
<dbReference type="PANTHER" id="PTHR33116:SF78">
    <property type="entry name" value="OS12G0587133 PROTEIN"/>
    <property type="match status" value="1"/>
</dbReference>
<keyword evidence="1" id="KW-1185">Reference proteome</keyword>
<protein>
    <submittedName>
        <fullName evidence="2">Uncharacterized mitochondrial protein AtMg00310-like</fullName>
    </submittedName>
</protein>
<accession>A0AB40C377</accession>